<dbReference type="InterPro" id="IPR036875">
    <property type="entry name" value="Znf_CCHC_sf"/>
</dbReference>
<protein>
    <recommendedName>
        <fullName evidence="4">CCHC-type domain-containing protein</fullName>
    </recommendedName>
</protein>
<proteinExistence type="predicted"/>
<feature type="domain" description="CCHC-type" evidence="4">
    <location>
        <begin position="218"/>
        <end position="232"/>
    </location>
</feature>
<dbReference type="InterPro" id="IPR001878">
    <property type="entry name" value="Znf_CCHC"/>
</dbReference>
<evidence type="ECO:0000313" key="6">
    <source>
        <dbReference type="Proteomes" id="UP001605036"/>
    </source>
</evidence>
<reference evidence="5 6" key="1">
    <citation type="submission" date="2024-09" db="EMBL/GenBank/DDBJ databases">
        <title>Chromosome-scale assembly of Riccia fluitans.</title>
        <authorList>
            <person name="Paukszto L."/>
            <person name="Sawicki J."/>
            <person name="Karawczyk K."/>
            <person name="Piernik-Szablinska J."/>
            <person name="Szczecinska M."/>
            <person name="Mazdziarz M."/>
        </authorList>
    </citation>
    <scope>NUCLEOTIDE SEQUENCE [LARGE SCALE GENOMIC DNA]</scope>
    <source>
        <strain evidence="5">Rf_01</strain>
        <tissue evidence="5">Aerial parts of the thallus</tissue>
    </source>
</reference>
<evidence type="ECO:0000259" key="4">
    <source>
        <dbReference type="PROSITE" id="PS50158"/>
    </source>
</evidence>
<keyword evidence="1" id="KW-0862">Zinc</keyword>
<keyword evidence="6" id="KW-1185">Reference proteome</keyword>
<feature type="region of interest" description="Disordered" evidence="3">
    <location>
        <begin position="295"/>
        <end position="331"/>
    </location>
</feature>
<evidence type="ECO:0000256" key="1">
    <source>
        <dbReference type="PROSITE-ProRule" id="PRU00047"/>
    </source>
</evidence>
<keyword evidence="2" id="KW-0175">Coiled coil</keyword>
<dbReference type="SMART" id="SM00343">
    <property type="entry name" value="ZnF_C2HC"/>
    <property type="match status" value="1"/>
</dbReference>
<dbReference type="Proteomes" id="UP001605036">
    <property type="component" value="Unassembled WGS sequence"/>
</dbReference>
<feature type="compositionally biased region" description="Basic and acidic residues" evidence="3">
    <location>
        <begin position="309"/>
        <end position="320"/>
    </location>
</feature>
<dbReference type="EMBL" id="JBHFFA010000008">
    <property type="protein sequence ID" value="KAL2607509.1"/>
    <property type="molecule type" value="Genomic_DNA"/>
</dbReference>
<accession>A0ABD1XEX4</accession>
<dbReference type="PANTHER" id="PTHR31286">
    <property type="entry name" value="GLYCINE-RICH CELL WALL STRUCTURAL PROTEIN 1.8-LIKE"/>
    <property type="match status" value="1"/>
</dbReference>
<evidence type="ECO:0000256" key="3">
    <source>
        <dbReference type="SAM" id="MobiDB-lite"/>
    </source>
</evidence>
<dbReference type="GO" id="GO:0008270">
    <property type="term" value="F:zinc ion binding"/>
    <property type="evidence" value="ECO:0007669"/>
    <property type="project" value="UniProtKB-KW"/>
</dbReference>
<dbReference type="PROSITE" id="PS50158">
    <property type="entry name" value="ZF_CCHC"/>
    <property type="match status" value="1"/>
</dbReference>
<feature type="compositionally biased region" description="Basic and acidic residues" evidence="3">
    <location>
        <begin position="246"/>
        <end position="257"/>
    </location>
</feature>
<dbReference type="SUPFAM" id="SSF57756">
    <property type="entry name" value="Retrovirus zinc finger-like domains"/>
    <property type="match status" value="1"/>
</dbReference>
<keyword evidence="1" id="KW-0479">Metal-binding</keyword>
<organism evidence="5 6">
    <name type="scientific">Riccia fluitans</name>
    <dbReference type="NCBI Taxonomy" id="41844"/>
    <lineage>
        <taxon>Eukaryota</taxon>
        <taxon>Viridiplantae</taxon>
        <taxon>Streptophyta</taxon>
        <taxon>Embryophyta</taxon>
        <taxon>Marchantiophyta</taxon>
        <taxon>Marchantiopsida</taxon>
        <taxon>Marchantiidae</taxon>
        <taxon>Marchantiales</taxon>
        <taxon>Ricciaceae</taxon>
        <taxon>Riccia</taxon>
    </lineage>
</organism>
<feature type="compositionally biased region" description="Acidic residues" evidence="3">
    <location>
        <begin position="295"/>
        <end position="308"/>
    </location>
</feature>
<dbReference type="AlphaFoldDB" id="A0ABD1XEX4"/>
<sequence length="741" mass="83582">MKGKGPATESPINAKPSTYASKAAMGEQVIARSLEPRARSVAAWRAARERRNNSLRAAAISEVCIRRNRDRFQRLDNGGLEETPYPKLDSRTTECHNGRTANRILDAAPLFLGPHMVFALPWDPRFDSAKLDNCKVPVWVELPNIHPCFEAFGTQLLQSIGEVLFTSCEDTDCRFTSIRGCLKLDLSLDLPEAVKIVDPDTGEMFQQPVLYLSLPNACFHCHQRGHLVRNCPIHRQRRQQFAQKGDAGKMEKVEQQNKEQNQTEGTDFLPMRKPTDGLKMANPINSTNYFEVLAEEEPQKDEEVEEEPEPSRKSDGELAEPHQNIPGDEIVTDLDPQSLHVLPQEQSPVRMETTAEKRKRIPAEKGKGGGLETNGPIEAEILTPNGMPKSLISGQTLGNGAKRQGEERLLAKLELRCKEREALFCLRQLAEQGSFAVDYTEEGKAGTALIIRKNWRVLAEGRRGDGTAVWMRVRTEIGEIGFVSVHSPRDRIPTDAIELGFGVGFQKFVLKRILEADPISRSNAKSVNASTRHAWIVFTLADLNSGQENTSKPEIAEAVIKEWSRAGHQDGDARCQWELKWGAAREYLKQQQKEARNKETELQEKLLERQRKLREMAVNRAHMVSADGKELARRAQDEISSIVKDDGTRLEDDDSILEELRQYYQELYRQYPVSDEDEELRQRVLNLVHKRLTVAHNTGLTEVPTEEIGKVILTLKSEKAPGIDGMTAEVLRLLWRHVPGD</sequence>
<comment type="caution">
    <text evidence="5">The sequence shown here is derived from an EMBL/GenBank/DDBJ whole genome shotgun (WGS) entry which is preliminary data.</text>
</comment>
<gene>
    <name evidence="5" type="ORF">R1flu_026082</name>
</gene>
<feature type="coiled-coil region" evidence="2">
    <location>
        <begin position="585"/>
        <end position="615"/>
    </location>
</feature>
<keyword evidence="1" id="KW-0863">Zinc-finger</keyword>
<feature type="region of interest" description="Disordered" evidence="3">
    <location>
        <begin position="239"/>
        <end position="283"/>
    </location>
</feature>
<dbReference type="InterPro" id="IPR040256">
    <property type="entry name" value="At4g02000-like"/>
</dbReference>
<name>A0ABD1XEX4_9MARC</name>
<dbReference type="PANTHER" id="PTHR31286:SF180">
    <property type="entry name" value="OS10G0362600 PROTEIN"/>
    <property type="match status" value="1"/>
</dbReference>
<evidence type="ECO:0000313" key="5">
    <source>
        <dbReference type="EMBL" id="KAL2607509.1"/>
    </source>
</evidence>
<evidence type="ECO:0000256" key="2">
    <source>
        <dbReference type="SAM" id="Coils"/>
    </source>
</evidence>